<keyword evidence="7" id="KW-1185">Reference proteome</keyword>
<organism evidence="6 7">
    <name type="scientific">Lentzea fradiae</name>
    <dbReference type="NCBI Taxonomy" id="200378"/>
    <lineage>
        <taxon>Bacteria</taxon>
        <taxon>Bacillati</taxon>
        <taxon>Actinomycetota</taxon>
        <taxon>Actinomycetes</taxon>
        <taxon>Pseudonocardiales</taxon>
        <taxon>Pseudonocardiaceae</taxon>
        <taxon>Lentzea</taxon>
    </lineage>
</organism>
<keyword evidence="1" id="KW-0805">Transcription regulation</keyword>
<evidence type="ECO:0000259" key="5">
    <source>
        <dbReference type="PROSITE" id="PS01124"/>
    </source>
</evidence>
<dbReference type="Proteomes" id="UP000199623">
    <property type="component" value="Unassembled WGS sequence"/>
</dbReference>
<sequence>MRVSPAASWTLERNDRRLRFAAGESVAVLHESGPFRVTPHRQPAWKIVLPLGGTVAIRFGDGRGLESDGGVIVPPQVSHTCEVSSEYVALTVDSWALAAGSTPSRIEADAARRMRSAALPRSDDEVDVEAVRAELYRVAPRSTVKDERVVRALRAIAADHDASIASIAQDLTLSAPRLRALVRGQVPVPLARLRLWARLNAAVAGLPASSVAAVAAATGFADQAHLTRTARGLIGRTFSEFGPPSAPPRPARRRAS</sequence>
<gene>
    <name evidence="6" type="ORF">SAMN05216553_101247</name>
</gene>
<accession>A0A1G7KF02</accession>
<dbReference type="PANTHER" id="PTHR46796">
    <property type="entry name" value="HTH-TYPE TRANSCRIPTIONAL ACTIVATOR RHAS-RELATED"/>
    <property type="match status" value="1"/>
</dbReference>
<evidence type="ECO:0000256" key="1">
    <source>
        <dbReference type="ARBA" id="ARBA00023015"/>
    </source>
</evidence>
<evidence type="ECO:0000256" key="2">
    <source>
        <dbReference type="ARBA" id="ARBA00023125"/>
    </source>
</evidence>
<name>A0A1G7KF02_9PSEU</name>
<reference evidence="7" key="1">
    <citation type="submission" date="2016-10" db="EMBL/GenBank/DDBJ databases">
        <authorList>
            <person name="Varghese N."/>
            <person name="Submissions S."/>
        </authorList>
    </citation>
    <scope>NUCLEOTIDE SEQUENCE [LARGE SCALE GENOMIC DNA]</scope>
    <source>
        <strain evidence="7">CGMCC 4.3506</strain>
    </source>
</reference>
<dbReference type="RefSeq" id="WP_090044607.1">
    <property type="nucleotide sequence ID" value="NZ_FNCC01000001.1"/>
</dbReference>
<dbReference type="Gene3D" id="1.10.10.60">
    <property type="entry name" value="Homeodomain-like"/>
    <property type="match status" value="1"/>
</dbReference>
<evidence type="ECO:0000313" key="7">
    <source>
        <dbReference type="Proteomes" id="UP000199623"/>
    </source>
</evidence>
<dbReference type="STRING" id="200378.SAMN05216553_101247"/>
<dbReference type="AlphaFoldDB" id="A0A1G7KF02"/>
<dbReference type="EMBL" id="FNCC01000001">
    <property type="protein sequence ID" value="SDF35838.1"/>
    <property type="molecule type" value="Genomic_DNA"/>
</dbReference>
<dbReference type="Pfam" id="PF12833">
    <property type="entry name" value="HTH_18"/>
    <property type="match status" value="1"/>
</dbReference>
<keyword evidence="3" id="KW-0804">Transcription</keyword>
<feature type="domain" description="HTH araC/xylS-type" evidence="5">
    <location>
        <begin position="147"/>
        <end position="244"/>
    </location>
</feature>
<keyword evidence="2 6" id="KW-0238">DNA-binding</keyword>
<evidence type="ECO:0000313" key="6">
    <source>
        <dbReference type="EMBL" id="SDF35838.1"/>
    </source>
</evidence>
<dbReference type="InterPro" id="IPR050204">
    <property type="entry name" value="AraC_XylS_family_regulators"/>
</dbReference>
<dbReference type="GO" id="GO:0043565">
    <property type="term" value="F:sequence-specific DNA binding"/>
    <property type="evidence" value="ECO:0007669"/>
    <property type="project" value="InterPro"/>
</dbReference>
<evidence type="ECO:0000256" key="4">
    <source>
        <dbReference type="SAM" id="MobiDB-lite"/>
    </source>
</evidence>
<evidence type="ECO:0000256" key="3">
    <source>
        <dbReference type="ARBA" id="ARBA00023163"/>
    </source>
</evidence>
<dbReference type="OrthoDB" id="4549023at2"/>
<dbReference type="GO" id="GO:0003700">
    <property type="term" value="F:DNA-binding transcription factor activity"/>
    <property type="evidence" value="ECO:0007669"/>
    <property type="project" value="InterPro"/>
</dbReference>
<protein>
    <submittedName>
        <fullName evidence="6">AraC-type DNA-binding protein</fullName>
    </submittedName>
</protein>
<dbReference type="PROSITE" id="PS01124">
    <property type="entry name" value="HTH_ARAC_FAMILY_2"/>
    <property type="match status" value="1"/>
</dbReference>
<feature type="region of interest" description="Disordered" evidence="4">
    <location>
        <begin position="236"/>
        <end position="256"/>
    </location>
</feature>
<proteinExistence type="predicted"/>
<dbReference type="InterPro" id="IPR018060">
    <property type="entry name" value="HTH_AraC"/>
</dbReference>